<dbReference type="NCBIfam" id="TIGR02595">
    <property type="entry name" value="PEP_CTERM"/>
    <property type="match status" value="1"/>
</dbReference>
<sequence>MTLSRNRNNLFIVFPILLFGMTGISRAEILWSELGDAGESLGTAQAISGMDEITSIIGTIESSATLGYEDVDLFKIYIEDFSIFSATTKNSAALDTDLFLFDSKGFGLASNGDNVFATPPELFATIPSDSVSGSPGIYYIGIAFAGDYPKSVTGRIFPDLFDLSSTGKVLGPISPGGNNPLSNWEYDGDPGRIPLPASYEINLTGVNTVPDVVPEPGSSLLILTGLASLVGLRCRQRLIKKS</sequence>
<dbReference type="RefSeq" id="WP_105329718.1">
    <property type="nucleotide sequence ID" value="NZ_PUHY01000007.1"/>
</dbReference>
<evidence type="ECO:0000313" key="1">
    <source>
        <dbReference type="EMBL" id="PQO35343.1"/>
    </source>
</evidence>
<comment type="caution">
    <text evidence="1">The sequence shown here is derived from an EMBL/GenBank/DDBJ whole genome shotgun (WGS) entry which is preliminary data.</text>
</comment>
<dbReference type="Proteomes" id="UP000238322">
    <property type="component" value="Unassembled WGS sequence"/>
</dbReference>
<reference evidence="1 2" key="1">
    <citation type="submission" date="2018-02" db="EMBL/GenBank/DDBJ databases">
        <title>Comparative genomes isolates from brazilian mangrove.</title>
        <authorList>
            <person name="Araujo J.E."/>
            <person name="Taketani R.G."/>
            <person name="Silva M.C.P."/>
            <person name="Loureco M.V."/>
            <person name="Andreote F.D."/>
        </authorList>
    </citation>
    <scope>NUCLEOTIDE SEQUENCE [LARGE SCALE GENOMIC DNA]</scope>
    <source>
        <strain evidence="1 2">Hex-1 MGV</strain>
    </source>
</reference>
<dbReference type="InterPro" id="IPR013424">
    <property type="entry name" value="Ice-binding_C"/>
</dbReference>
<dbReference type="EMBL" id="PUHY01000007">
    <property type="protein sequence ID" value="PQO35343.1"/>
    <property type="molecule type" value="Genomic_DNA"/>
</dbReference>
<proteinExistence type="predicted"/>
<gene>
    <name evidence="1" type="ORF">C5Y83_10895</name>
</gene>
<organism evidence="1 2">
    <name type="scientific">Blastopirellula marina</name>
    <dbReference type="NCBI Taxonomy" id="124"/>
    <lineage>
        <taxon>Bacteria</taxon>
        <taxon>Pseudomonadati</taxon>
        <taxon>Planctomycetota</taxon>
        <taxon>Planctomycetia</taxon>
        <taxon>Pirellulales</taxon>
        <taxon>Pirellulaceae</taxon>
        <taxon>Blastopirellula</taxon>
    </lineage>
</organism>
<evidence type="ECO:0000313" key="2">
    <source>
        <dbReference type="Proteomes" id="UP000238322"/>
    </source>
</evidence>
<accession>A0A2S8FT37</accession>
<name>A0A2S8FT37_9BACT</name>
<protein>
    <recommendedName>
        <fullName evidence="3">PEP-CTERM protein-sorting domain-containing protein</fullName>
    </recommendedName>
</protein>
<dbReference type="Gene3D" id="2.60.120.380">
    <property type="match status" value="1"/>
</dbReference>
<evidence type="ECO:0008006" key="3">
    <source>
        <dbReference type="Google" id="ProtNLM"/>
    </source>
</evidence>
<dbReference type="AlphaFoldDB" id="A0A2S8FT37"/>
<dbReference type="OrthoDB" id="452776at2"/>